<dbReference type="InterPro" id="IPR048846">
    <property type="entry name" value="PaaX-like_central"/>
</dbReference>
<dbReference type="Gene3D" id="3.30.70.2650">
    <property type="match status" value="1"/>
</dbReference>
<organism evidence="3 4">
    <name type="scientific">Candidatus Portnoybacteria bacterium RIFCSPLOWO2_02_FULL_39_11</name>
    <dbReference type="NCBI Taxonomy" id="1802001"/>
    <lineage>
        <taxon>Bacteria</taxon>
        <taxon>Candidatus Portnoyibacteriota</taxon>
    </lineage>
</organism>
<sequence>MLNKTAEFNENSDIFSTKSILKFLGIGGVLLAAIAAPNAVMAFSFLLKDENYVSWKKFNQSTARQYIGRLERRKLIKRRMKGGRAEMILTKKGREELSKYDIDNIQLKNDKRWDGKWRVIIFDIAENKKQARDALRSKFKQLGVLQLQKSVFIYPFDCKKEIDFIADFFGVGDDILYLEAQVNDVNEKLRKHFNV</sequence>
<evidence type="ECO:0000259" key="2">
    <source>
        <dbReference type="Pfam" id="PF20803"/>
    </source>
</evidence>
<dbReference type="InterPro" id="IPR036390">
    <property type="entry name" value="WH_DNA-bd_sf"/>
</dbReference>
<keyword evidence="1" id="KW-0812">Transmembrane</keyword>
<comment type="caution">
    <text evidence="3">The sequence shown here is derived from an EMBL/GenBank/DDBJ whole genome shotgun (WGS) entry which is preliminary data.</text>
</comment>
<dbReference type="AlphaFoldDB" id="A0A1G2FPZ3"/>
<dbReference type="SUPFAM" id="SSF46785">
    <property type="entry name" value="Winged helix' DNA-binding domain"/>
    <property type="match status" value="1"/>
</dbReference>
<protein>
    <recommendedName>
        <fullName evidence="2">Transcriptional repressor PaaX-like central Cas2-like domain-containing protein</fullName>
    </recommendedName>
</protein>
<dbReference type="InterPro" id="IPR036388">
    <property type="entry name" value="WH-like_DNA-bd_sf"/>
</dbReference>
<keyword evidence="1" id="KW-1133">Transmembrane helix</keyword>
<accession>A0A1G2FPZ3</accession>
<dbReference type="Pfam" id="PF20803">
    <property type="entry name" value="PaaX_M"/>
    <property type="match status" value="1"/>
</dbReference>
<gene>
    <name evidence="3" type="ORF">A3B04_03895</name>
</gene>
<dbReference type="PANTHER" id="PTHR30319:SF1">
    <property type="entry name" value="TRANSCRIPTIONAL REPRESSOR PAAX"/>
    <property type="match status" value="1"/>
</dbReference>
<name>A0A1G2FPZ3_9BACT</name>
<feature type="transmembrane region" description="Helical" evidence="1">
    <location>
        <begin position="20"/>
        <end position="47"/>
    </location>
</feature>
<feature type="domain" description="Transcriptional repressor PaaX-like central Cas2-like" evidence="2">
    <location>
        <begin position="111"/>
        <end position="187"/>
    </location>
</feature>
<evidence type="ECO:0000256" key="1">
    <source>
        <dbReference type="SAM" id="Phobius"/>
    </source>
</evidence>
<dbReference type="Gene3D" id="1.10.10.10">
    <property type="entry name" value="Winged helix-like DNA-binding domain superfamily/Winged helix DNA-binding domain"/>
    <property type="match status" value="1"/>
</dbReference>
<dbReference type="GO" id="GO:0006351">
    <property type="term" value="P:DNA-templated transcription"/>
    <property type="evidence" value="ECO:0007669"/>
    <property type="project" value="TreeGrafter"/>
</dbReference>
<dbReference type="EMBL" id="MHNF01000039">
    <property type="protein sequence ID" value="OGZ40146.1"/>
    <property type="molecule type" value="Genomic_DNA"/>
</dbReference>
<keyword evidence="1" id="KW-0472">Membrane</keyword>
<evidence type="ECO:0000313" key="4">
    <source>
        <dbReference type="Proteomes" id="UP000177126"/>
    </source>
</evidence>
<dbReference type="Proteomes" id="UP000177126">
    <property type="component" value="Unassembled WGS sequence"/>
</dbReference>
<proteinExistence type="predicted"/>
<evidence type="ECO:0000313" key="3">
    <source>
        <dbReference type="EMBL" id="OGZ40146.1"/>
    </source>
</evidence>
<reference evidence="3 4" key="1">
    <citation type="journal article" date="2016" name="Nat. Commun.">
        <title>Thousands of microbial genomes shed light on interconnected biogeochemical processes in an aquifer system.</title>
        <authorList>
            <person name="Anantharaman K."/>
            <person name="Brown C.T."/>
            <person name="Hug L.A."/>
            <person name="Sharon I."/>
            <person name="Castelle C.J."/>
            <person name="Probst A.J."/>
            <person name="Thomas B.C."/>
            <person name="Singh A."/>
            <person name="Wilkins M.J."/>
            <person name="Karaoz U."/>
            <person name="Brodie E.L."/>
            <person name="Williams K.H."/>
            <person name="Hubbard S.S."/>
            <person name="Banfield J.F."/>
        </authorList>
    </citation>
    <scope>NUCLEOTIDE SEQUENCE [LARGE SCALE GENOMIC DNA]</scope>
</reference>
<dbReference type="PANTHER" id="PTHR30319">
    <property type="entry name" value="PHENYLACETIC ACID REGULATOR-RELATED TRANSCRIPTIONAL REPRESSOR"/>
    <property type="match status" value="1"/>
</dbReference>